<evidence type="ECO:0000259" key="2">
    <source>
        <dbReference type="Pfam" id="PF13358"/>
    </source>
</evidence>
<evidence type="ECO:0000313" key="3">
    <source>
        <dbReference type="EMBL" id="CAF4378103.1"/>
    </source>
</evidence>
<name>A0A821CLV7_9BILA</name>
<accession>A0A821CLV7</accession>
<dbReference type="SUPFAM" id="SSF46689">
    <property type="entry name" value="Homeodomain-like"/>
    <property type="match status" value="1"/>
</dbReference>
<dbReference type="Pfam" id="PF13358">
    <property type="entry name" value="DDE_3"/>
    <property type="match status" value="1"/>
</dbReference>
<dbReference type="Proteomes" id="UP000663851">
    <property type="component" value="Unassembled WGS sequence"/>
</dbReference>
<organism evidence="4 5">
    <name type="scientific">Rotaria socialis</name>
    <dbReference type="NCBI Taxonomy" id="392032"/>
    <lineage>
        <taxon>Eukaryota</taxon>
        <taxon>Metazoa</taxon>
        <taxon>Spiralia</taxon>
        <taxon>Gnathifera</taxon>
        <taxon>Rotifera</taxon>
        <taxon>Eurotatoria</taxon>
        <taxon>Bdelloidea</taxon>
        <taxon>Philodinida</taxon>
        <taxon>Philodinidae</taxon>
        <taxon>Rotaria</taxon>
    </lineage>
</organism>
<dbReference type="GO" id="GO:0006313">
    <property type="term" value="P:DNA transposition"/>
    <property type="evidence" value="ECO:0007669"/>
    <property type="project" value="InterPro"/>
</dbReference>
<dbReference type="Gene3D" id="1.10.10.10">
    <property type="entry name" value="Winged helix-like DNA-binding domain superfamily/Winged helix DNA-binding domain"/>
    <property type="match status" value="1"/>
</dbReference>
<dbReference type="InterPro" id="IPR002492">
    <property type="entry name" value="Transposase_Tc1-like"/>
</dbReference>
<dbReference type="InterPro" id="IPR009057">
    <property type="entry name" value="Homeodomain-like_sf"/>
</dbReference>
<evidence type="ECO:0000313" key="4">
    <source>
        <dbReference type="EMBL" id="CAF4608703.1"/>
    </source>
</evidence>
<dbReference type="InterPro" id="IPR038717">
    <property type="entry name" value="Tc1-like_DDE_dom"/>
</dbReference>
<feature type="domain" description="Transposase Tc1-like" evidence="1">
    <location>
        <begin position="69"/>
        <end position="139"/>
    </location>
</feature>
<dbReference type="AlphaFoldDB" id="A0A821CLV7"/>
<proteinExistence type="predicted"/>
<evidence type="ECO:0008006" key="6">
    <source>
        <dbReference type="Google" id="ProtNLM"/>
    </source>
</evidence>
<comment type="caution">
    <text evidence="4">The sequence shown here is derived from an EMBL/GenBank/DDBJ whole genome shotgun (WGS) entry which is preliminary data.</text>
</comment>
<protein>
    <recommendedName>
        <fullName evidence="6">Transposase</fullName>
    </recommendedName>
</protein>
<dbReference type="GO" id="GO:0003677">
    <property type="term" value="F:DNA binding"/>
    <property type="evidence" value="ECO:0007669"/>
    <property type="project" value="InterPro"/>
</dbReference>
<dbReference type="InterPro" id="IPR036388">
    <property type="entry name" value="WH-like_DNA-bd_sf"/>
</dbReference>
<dbReference type="Proteomes" id="UP000663848">
    <property type="component" value="Unassembled WGS sequence"/>
</dbReference>
<dbReference type="PANTHER" id="PTHR23022">
    <property type="entry name" value="TRANSPOSABLE ELEMENT-RELATED"/>
    <property type="match status" value="1"/>
</dbReference>
<evidence type="ECO:0000259" key="1">
    <source>
        <dbReference type="Pfam" id="PF01498"/>
    </source>
</evidence>
<dbReference type="EMBL" id="CAJOBO010001437">
    <property type="protein sequence ID" value="CAF4378103.1"/>
    <property type="molecule type" value="Genomic_DNA"/>
</dbReference>
<dbReference type="EMBL" id="CAJOBR010001437">
    <property type="protein sequence ID" value="CAF4608703.1"/>
    <property type="molecule type" value="Genomic_DNA"/>
</dbReference>
<feature type="domain" description="Tc1-like transposase DDE" evidence="2">
    <location>
        <begin position="205"/>
        <end position="249"/>
    </location>
</feature>
<dbReference type="Gene3D" id="3.30.420.10">
    <property type="entry name" value="Ribonuclease H-like superfamily/Ribonuclease H"/>
    <property type="match status" value="2"/>
</dbReference>
<dbReference type="GO" id="GO:0015074">
    <property type="term" value="P:DNA integration"/>
    <property type="evidence" value="ECO:0007669"/>
    <property type="project" value="InterPro"/>
</dbReference>
<dbReference type="InterPro" id="IPR036397">
    <property type="entry name" value="RNaseH_sf"/>
</dbReference>
<evidence type="ECO:0000313" key="5">
    <source>
        <dbReference type="Proteomes" id="UP000663848"/>
    </source>
</evidence>
<reference evidence="4" key="1">
    <citation type="submission" date="2021-02" db="EMBL/GenBank/DDBJ databases">
        <authorList>
            <person name="Nowell W R."/>
        </authorList>
    </citation>
    <scope>NUCLEOTIDE SEQUENCE</scope>
</reference>
<dbReference type="PANTHER" id="PTHR23022:SF135">
    <property type="entry name" value="SI:DKEY-77F5.3"/>
    <property type="match status" value="1"/>
</dbReference>
<dbReference type="InterPro" id="IPR052338">
    <property type="entry name" value="Transposase_5"/>
</dbReference>
<gene>
    <name evidence="3" type="ORF">HFQ381_LOCUS18535</name>
    <name evidence="4" type="ORF">QYT958_LOCUS12056</name>
</gene>
<sequence length="289" mass="33403">MAPKKEHSNDLRTLVIRHHQNGDSLREIAVKTLLPRSTVQYMVKKYKATKCIGNLFGRGCKRKTTATTDRLIQRKLKLNRRKSASVVKVEIENELGISLHVDTIRKMAHEVGLFGRVARKKPYVNKISRGKRLTFAKAMLEKPLDFWKNVVWSDESKFNLFGSDGKVMVWRTRHEEFDPKCTVSTVKHGGGSVMVWGCFTRQGVDWLNRKGIQTPPWPPYSPGFNPVENLWDELERRVKKHQPKNIKDLGLLLMHEWNEIELPVLEKLVDSVPSRLCESIKVKGYSTKY</sequence>
<dbReference type="Pfam" id="PF01498">
    <property type="entry name" value="HTH_Tnp_Tc3_2"/>
    <property type="match status" value="1"/>
</dbReference>